<sequence>MVGTAKQKRQTRKKKSFTFPFIQA</sequence>
<evidence type="ECO:0000256" key="1">
    <source>
        <dbReference type="SAM" id="MobiDB-lite"/>
    </source>
</evidence>
<reference evidence="2" key="1">
    <citation type="submission" date="2018-02" db="EMBL/GenBank/DDBJ databases">
        <title>Rhizophora mucronata_Transcriptome.</title>
        <authorList>
            <person name="Meera S.P."/>
            <person name="Sreeshan A."/>
            <person name="Augustine A."/>
        </authorList>
    </citation>
    <scope>NUCLEOTIDE SEQUENCE</scope>
    <source>
        <tissue evidence="2">Leaf</tissue>
    </source>
</reference>
<proteinExistence type="predicted"/>
<evidence type="ECO:0000313" key="2">
    <source>
        <dbReference type="EMBL" id="MBX38634.1"/>
    </source>
</evidence>
<accession>A0A2P2N826</accession>
<feature type="region of interest" description="Disordered" evidence="1">
    <location>
        <begin position="1"/>
        <end position="24"/>
    </location>
</feature>
<organism evidence="2">
    <name type="scientific">Rhizophora mucronata</name>
    <name type="common">Asiatic mangrove</name>
    <dbReference type="NCBI Taxonomy" id="61149"/>
    <lineage>
        <taxon>Eukaryota</taxon>
        <taxon>Viridiplantae</taxon>
        <taxon>Streptophyta</taxon>
        <taxon>Embryophyta</taxon>
        <taxon>Tracheophyta</taxon>
        <taxon>Spermatophyta</taxon>
        <taxon>Magnoliopsida</taxon>
        <taxon>eudicotyledons</taxon>
        <taxon>Gunneridae</taxon>
        <taxon>Pentapetalae</taxon>
        <taxon>rosids</taxon>
        <taxon>fabids</taxon>
        <taxon>Malpighiales</taxon>
        <taxon>Rhizophoraceae</taxon>
        <taxon>Rhizophora</taxon>
    </lineage>
</organism>
<name>A0A2P2N826_RHIMU</name>
<dbReference type="EMBL" id="GGEC01058150">
    <property type="protein sequence ID" value="MBX38634.1"/>
    <property type="molecule type" value="Transcribed_RNA"/>
</dbReference>
<protein>
    <submittedName>
        <fullName evidence="2">Uncharacterized protein</fullName>
    </submittedName>
</protein>
<dbReference type="AlphaFoldDB" id="A0A2P2N826"/>
<feature type="compositionally biased region" description="Basic residues" evidence="1">
    <location>
        <begin position="1"/>
        <end position="16"/>
    </location>
</feature>